<dbReference type="PIRSF" id="PIRSF002889">
    <property type="entry name" value="Rod_FlgB"/>
    <property type="match status" value="1"/>
</dbReference>
<dbReference type="RefSeq" id="WP_209773771.1">
    <property type="nucleotide sequence ID" value="NZ_JAGINP010000045.1"/>
</dbReference>
<comment type="function">
    <text evidence="5 6">Structural component of flagellum, the bacterial motility apparatus. Part of the rod structure of flagellar basal body.</text>
</comment>
<sequence length="136" mass="14841">MDFSNISVFRLAGARLDYLAERQKLIAANVVNANTPDYRAKDLKPFDELMRGQQAGPQGVAPARTSAMHLAGFTTGGSVPEARKPDQWETTPDGNSVSLEQEMNKGSETRDAFALTAGVFQRNLQMLRAAWRVGNG</sequence>
<evidence type="ECO:0000256" key="7">
    <source>
        <dbReference type="SAM" id="MobiDB-lite"/>
    </source>
</evidence>
<feature type="compositionally biased region" description="Polar residues" evidence="7">
    <location>
        <begin position="88"/>
        <end position="101"/>
    </location>
</feature>
<name>A0ABS4SXC2_9PROT</name>
<keyword evidence="8" id="KW-0282">Flagellum</keyword>
<comment type="subunit">
    <text evidence="6">The basal body constitutes a major portion of the flagellar organelle and consists of a number of rings mounted on a central rod.</text>
</comment>
<keyword evidence="8" id="KW-0966">Cell projection</keyword>
<comment type="caution">
    <text evidence="8">The sequence shown here is derived from an EMBL/GenBank/DDBJ whole genome shotgun (WGS) entry which is preliminary data.</text>
</comment>
<evidence type="ECO:0000256" key="5">
    <source>
        <dbReference type="ARBA" id="ARBA00024934"/>
    </source>
</evidence>
<protein>
    <recommendedName>
        <fullName evidence="3 6">Flagellar basal body rod protein FlgB</fullName>
    </recommendedName>
</protein>
<comment type="similarity">
    <text evidence="2 6">Belongs to the flagella basal body rod proteins family.</text>
</comment>
<evidence type="ECO:0000256" key="1">
    <source>
        <dbReference type="ARBA" id="ARBA00004117"/>
    </source>
</evidence>
<keyword evidence="9" id="KW-1185">Reference proteome</keyword>
<keyword evidence="8" id="KW-0969">Cilium</keyword>
<gene>
    <name evidence="8" type="ORF">J2851_007023</name>
</gene>
<organism evidence="8 9">
    <name type="scientific">Azospirillum rugosum</name>
    <dbReference type="NCBI Taxonomy" id="416170"/>
    <lineage>
        <taxon>Bacteria</taxon>
        <taxon>Pseudomonadati</taxon>
        <taxon>Pseudomonadota</taxon>
        <taxon>Alphaproteobacteria</taxon>
        <taxon>Rhodospirillales</taxon>
        <taxon>Azospirillaceae</taxon>
        <taxon>Azospirillum</taxon>
    </lineage>
</organism>
<dbReference type="EMBL" id="JAGINP010000045">
    <property type="protein sequence ID" value="MBP2297204.1"/>
    <property type="molecule type" value="Genomic_DNA"/>
</dbReference>
<evidence type="ECO:0000256" key="3">
    <source>
        <dbReference type="ARBA" id="ARBA00014376"/>
    </source>
</evidence>
<dbReference type="InterPro" id="IPR006300">
    <property type="entry name" value="FlgB"/>
</dbReference>
<reference evidence="8 9" key="1">
    <citation type="submission" date="2021-03" db="EMBL/GenBank/DDBJ databases">
        <title>Genomic Encyclopedia of Type Strains, Phase III (KMG-III): the genomes of soil and plant-associated and newly described type strains.</title>
        <authorList>
            <person name="Whitman W."/>
        </authorList>
    </citation>
    <scope>NUCLEOTIDE SEQUENCE [LARGE SCALE GENOMIC DNA]</scope>
    <source>
        <strain evidence="8 9">IMMIB AFH-6</strain>
    </source>
</reference>
<evidence type="ECO:0000256" key="4">
    <source>
        <dbReference type="ARBA" id="ARBA00023143"/>
    </source>
</evidence>
<dbReference type="Proteomes" id="UP000781958">
    <property type="component" value="Unassembled WGS sequence"/>
</dbReference>
<evidence type="ECO:0000313" key="9">
    <source>
        <dbReference type="Proteomes" id="UP000781958"/>
    </source>
</evidence>
<proteinExistence type="inferred from homology"/>
<evidence type="ECO:0000256" key="6">
    <source>
        <dbReference type="PIRNR" id="PIRNR002889"/>
    </source>
</evidence>
<evidence type="ECO:0000256" key="2">
    <source>
        <dbReference type="ARBA" id="ARBA00009677"/>
    </source>
</evidence>
<feature type="region of interest" description="Disordered" evidence="7">
    <location>
        <begin position="72"/>
        <end position="106"/>
    </location>
</feature>
<keyword evidence="4 6" id="KW-0975">Bacterial flagellum</keyword>
<evidence type="ECO:0000313" key="8">
    <source>
        <dbReference type="EMBL" id="MBP2297204.1"/>
    </source>
</evidence>
<comment type="subcellular location">
    <subcellularLocation>
        <location evidence="1 6">Bacterial flagellum basal body</location>
    </subcellularLocation>
</comment>
<accession>A0ABS4SXC2</accession>